<comment type="caution">
    <text evidence="1">The sequence shown here is derived from an EMBL/GenBank/DDBJ whole genome shotgun (WGS) entry which is preliminary data.</text>
</comment>
<protein>
    <submittedName>
        <fullName evidence="1">Uncharacterized protein</fullName>
    </submittedName>
</protein>
<dbReference type="EMBL" id="BSYR01000035">
    <property type="protein sequence ID" value="GMJ01196.1"/>
    <property type="molecule type" value="Genomic_DNA"/>
</dbReference>
<gene>
    <name evidence="1" type="ORF">HRI_003788800</name>
</gene>
<dbReference type="Proteomes" id="UP001165190">
    <property type="component" value="Unassembled WGS sequence"/>
</dbReference>
<dbReference type="AlphaFoldDB" id="A0A9W7MKS6"/>
<proteinExistence type="predicted"/>
<evidence type="ECO:0000313" key="1">
    <source>
        <dbReference type="EMBL" id="GMJ01196.1"/>
    </source>
</evidence>
<accession>A0A9W7MKS6</accession>
<sequence length="77" mass="9181">MSFLPHCCIHRILMTTWQITMSCQTHRDSEMDNDLHRDVRDSEMDNDLHRDVIQTRNCSMLFGSFLAAFWYKISSLQ</sequence>
<evidence type="ECO:0000313" key="2">
    <source>
        <dbReference type="Proteomes" id="UP001165190"/>
    </source>
</evidence>
<organism evidence="1 2">
    <name type="scientific">Hibiscus trionum</name>
    <name type="common">Flower of an hour</name>
    <dbReference type="NCBI Taxonomy" id="183268"/>
    <lineage>
        <taxon>Eukaryota</taxon>
        <taxon>Viridiplantae</taxon>
        <taxon>Streptophyta</taxon>
        <taxon>Embryophyta</taxon>
        <taxon>Tracheophyta</taxon>
        <taxon>Spermatophyta</taxon>
        <taxon>Magnoliopsida</taxon>
        <taxon>eudicotyledons</taxon>
        <taxon>Gunneridae</taxon>
        <taxon>Pentapetalae</taxon>
        <taxon>rosids</taxon>
        <taxon>malvids</taxon>
        <taxon>Malvales</taxon>
        <taxon>Malvaceae</taxon>
        <taxon>Malvoideae</taxon>
        <taxon>Hibiscus</taxon>
    </lineage>
</organism>
<keyword evidence="2" id="KW-1185">Reference proteome</keyword>
<name>A0A9W7MKS6_HIBTR</name>
<reference evidence="1" key="1">
    <citation type="submission" date="2023-05" db="EMBL/GenBank/DDBJ databases">
        <title>Genome and transcriptome analyses reveal genes involved in the formation of fine ridges on petal epidermal cells in Hibiscus trionum.</title>
        <authorList>
            <person name="Koshimizu S."/>
            <person name="Masuda S."/>
            <person name="Ishii T."/>
            <person name="Shirasu K."/>
            <person name="Hoshino A."/>
            <person name="Arita M."/>
        </authorList>
    </citation>
    <scope>NUCLEOTIDE SEQUENCE</scope>
    <source>
        <strain evidence="1">Hamamatsu line</strain>
    </source>
</reference>